<gene>
    <name evidence="7" type="ORF">SAMN05443575_3267</name>
</gene>
<keyword evidence="8" id="KW-1185">Reference proteome</keyword>
<proteinExistence type="inferred from homology"/>
<dbReference type="GO" id="GO:0046872">
    <property type="term" value="F:metal ion binding"/>
    <property type="evidence" value="ECO:0007669"/>
    <property type="project" value="UniProtKB-KW"/>
</dbReference>
<dbReference type="InterPro" id="IPR023871">
    <property type="entry name" value="MftE"/>
</dbReference>
<evidence type="ECO:0000313" key="7">
    <source>
        <dbReference type="EMBL" id="SHH07980.1"/>
    </source>
</evidence>
<reference evidence="7 8" key="1">
    <citation type="submission" date="2016-11" db="EMBL/GenBank/DDBJ databases">
        <authorList>
            <person name="Jaros S."/>
            <person name="Januszkiewicz K."/>
            <person name="Wedrychowicz H."/>
        </authorList>
    </citation>
    <scope>NUCLEOTIDE SEQUENCE [LARGE SCALE GENOMIC DNA]</scope>
    <source>
        <strain evidence="7 8">DSM 45627</strain>
    </source>
</reference>
<dbReference type="AlphaFoldDB" id="A0A1M5Q205"/>
<evidence type="ECO:0000256" key="1">
    <source>
        <dbReference type="ARBA" id="ARBA00001947"/>
    </source>
</evidence>
<dbReference type="STRING" id="1206085.SAMN05443575_3267"/>
<evidence type="ECO:0000256" key="5">
    <source>
        <dbReference type="ARBA" id="ARBA00024029"/>
    </source>
</evidence>
<feature type="compositionally biased region" description="Basic and acidic residues" evidence="6">
    <location>
        <begin position="231"/>
        <end position="246"/>
    </location>
</feature>
<dbReference type="InterPro" id="IPR003785">
    <property type="entry name" value="Creatininase/forma_Hydrolase"/>
</dbReference>
<dbReference type="GO" id="GO:0009231">
    <property type="term" value="P:riboflavin biosynthetic process"/>
    <property type="evidence" value="ECO:0007669"/>
    <property type="project" value="TreeGrafter"/>
</dbReference>
<evidence type="ECO:0000256" key="4">
    <source>
        <dbReference type="ARBA" id="ARBA00022833"/>
    </source>
</evidence>
<organism evidence="7 8">
    <name type="scientific">Jatrophihabitans endophyticus</name>
    <dbReference type="NCBI Taxonomy" id="1206085"/>
    <lineage>
        <taxon>Bacteria</taxon>
        <taxon>Bacillati</taxon>
        <taxon>Actinomycetota</taxon>
        <taxon>Actinomycetes</taxon>
        <taxon>Jatrophihabitantales</taxon>
        <taxon>Jatrophihabitantaceae</taxon>
        <taxon>Jatrophihabitans</taxon>
    </lineage>
</organism>
<evidence type="ECO:0000256" key="3">
    <source>
        <dbReference type="ARBA" id="ARBA00022801"/>
    </source>
</evidence>
<dbReference type="GO" id="GO:0016811">
    <property type="term" value="F:hydrolase activity, acting on carbon-nitrogen (but not peptide) bonds, in linear amides"/>
    <property type="evidence" value="ECO:0007669"/>
    <property type="project" value="TreeGrafter"/>
</dbReference>
<dbReference type="PANTHER" id="PTHR35005:SF1">
    <property type="entry name" value="2-AMINO-5-FORMYLAMINO-6-RIBOSYLAMINOPYRIMIDIN-4(3H)-ONE 5'-MONOPHOSPHATE DEFORMYLASE"/>
    <property type="match status" value="1"/>
</dbReference>
<dbReference type="InterPro" id="IPR024087">
    <property type="entry name" value="Creatininase-like_sf"/>
</dbReference>
<keyword evidence="2" id="KW-0479">Metal-binding</keyword>
<name>A0A1M5Q205_9ACTN</name>
<comment type="similarity">
    <text evidence="5">Belongs to the creatininase superfamily.</text>
</comment>
<evidence type="ECO:0000256" key="6">
    <source>
        <dbReference type="SAM" id="MobiDB-lite"/>
    </source>
</evidence>
<sequence>MTATLLGDLTWPQVRERAAAGSILAVPLGATEQHGPHLPLSTDTDVAGTLCAALGAARPAVVVAPAVPYGSSGEHDGFAGTLSLGQDALEHLLVELGRSASLTFGRLLFVSGHGGNAAPLTRAVTLLRAEGRVVQAWSPTGYVDAHAGRTETSLQLALDARRVDLASARPGDTRPIAEVLPLLRAGGVRAVSANGVLGDPTGASAQEGAATLAGLERALVAFVDRVFAPDARPRATDPSGSRDDPIHTSGRAG</sequence>
<evidence type="ECO:0000256" key="2">
    <source>
        <dbReference type="ARBA" id="ARBA00022723"/>
    </source>
</evidence>
<keyword evidence="4" id="KW-0862">Zinc</keyword>
<dbReference type="Proteomes" id="UP000186132">
    <property type="component" value="Unassembled WGS sequence"/>
</dbReference>
<protein>
    <submittedName>
        <fullName evidence="7">Creatinine amidohydrolase</fullName>
    </submittedName>
</protein>
<dbReference type="NCBIfam" id="TIGR03964">
    <property type="entry name" value="mycofact_creat"/>
    <property type="match status" value="1"/>
</dbReference>
<feature type="region of interest" description="Disordered" evidence="6">
    <location>
        <begin position="230"/>
        <end position="253"/>
    </location>
</feature>
<dbReference type="Gene3D" id="3.40.50.10310">
    <property type="entry name" value="Creatininase"/>
    <property type="match status" value="1"/>
</dbReference>
<dbReference type="Pfam" id="PF02633">
    <property type="entry name" value="Creatininase"/>
    <property type="match status" value="1"/>
</dbReference>
<dbReference type="EMBL" id="FQVU01000004">
    <property type="protein sequence ID" value="SHH07980.1"/>
    <property type="molecule type" value="Genomic_DNA"/>
</dbReference>
<keyword evidence="3 7" id="KW-0378">Hydrolase</keyword>
<accession>A0A1M5Q205</accession>
<dbReference type="PANTHER" id="PTHR35005">
    <property type="entry name" value="3-DEHYDRO-SCYLLO-INOSOSE HYDROLASE"/>
    <property type="match status" value="1"/>
</dbReference>
<dbReference type="RefSeq" id="WP_234971489.1">
    <property type="nucleotide sequence ID" value="NZ_FQVU01000004.1"/>
</dbReference>
<comment type="cofactor">
    <cofactor evidence="1">
        <name>Zn(2+)</name>
        <dbReference type="ChEBI" id="CHEBI:29105"/>
    </cofactor>
</comment>
<evidence type="ECO:0000313" key="8">
    <source>
        <dbReference type="Proteomes" id="UP000186132"/>
    </source>
</evidence>
<dbReference type="SUPFAM" id="SSF102215">
    <property type="entry name" value="Creatininase"/>
    <property type="match status" value="1"/>
</dbReference>